<accession>A0A562Q8H3</accession>
<gene>
    <name evidence="2" type="ORF">IQ22_02881</name>
</gene>
<dbReference type="AlphaFoldDB" id="A0A562Q8H3"/>
<comment type="caution">
    <text evidence="2">The sequence shown here is derived from an EMBL/GenBank/DDBJ whole genome shotgun (WGS) entry which is preliminary data.</text>
</comment>
<dbReference type="Proteomes" id="UP000316905">
    <property type="component" value="Unassembled WGS sequence"/>
</dbReference>
<reference evidence="2 3" key="1">
    <citation type="journal article" date="2015" name="Stand. Genomic Sci.">
        <title>Genomic Encyclopedia of Bacterial and Archaeal Type Strains, Phase III: the genomes of soil and plant-associated and newly described type strains.</title>
        <authorList>
            <person name="Whitman W.B."/>
            <person name="Woyke T."/>
            <person name="Klenk H.P."/>
            <person name="Zhou Y."/>
            <person name="Lilburn T.G."/>
            <person name="Beck B.J."/>
            <person name="De Vos P."/>
            <person name="Vandamme P."/>
            <person name="Eisen J.A."/>
            <person name="Garrity G."/>
            <person name="Hugenholtz P."/>
            <person name="Kyrpides N.C."/>
        </authorList>
    </citation>
    <scope>NUCLEOTIDE SEQUENCE [LARGE SCALE GENOMIC DNA]</scope>
    <source>
        <strain evidence="2 3">CGMCC 1.6858</strain>
    </source>
</reference>
<keyword evidence="3" id="KW-1185">Reference proteome</keyword>
<dbReference type="EMBL" id="VLKY01000009">
    <property type="protein sequence ID" value="TWI53042.1"/>
    <property type="molecule type" value="Genomic_DNA"/>
</dbReference>
<evidence type="ECO:0000256" key="1">
    <source>
        <dbReference type="SAM" id="MobiDB-lite"/>
    </source>
</evidence>
<sequence length="128" mass="14418">MVRPFAPSAGAETTKAPRHPLPGQGQRDAFVVEWQPPLVTVDTVLAKDAPDWLGAQSRGYRDIREELKVRFSVSIRRTVGQECSKMEHDRFVVQIASDGRLDLFAADEPLIRIEIEFRGGYDLALLDR</sequence>
<proteinExistence type="predicted"/>
<name>A0A562Q8H3_9PSED</name>
<protein>
    <submittedName>
        <fullName evidence="2">Uncharacterized protein</fullName>
    </submittedName>
</protein>
<organism evidence="2 3">
    <name type="scientific">Pseudomonas duriflava</name>
    <dbReference type="NCBI Taxonomy" id="459528"/>
    <lineage>
        <taxon>Bacteria</taxon>
        <taxon>Pseudomonadati</taxon>
        <taxon>Pseudomonadota</taxon>
        <taxon>Gammaproteobacteria</taxon>
        <taxon>Pseudomonadales</taxon>
        <taxon>Pseudomonadaceae</taxon>
        <taxon>Pseudomonas</taxon>
    </lineage>
</organism>
<evidence type="ECO:0000313" key="2">
    <source>
        <dbReference type="EMBL" id="TWI53042.1"/>
    </source>
</evidence>
<evidence type="ECO:0000313" key="3">
    <source>
        <dbReference type="Proteomes" id="UP000316905"/>
    </source>
</evidence>
<feature type="region of interest" description="Disordered" evidence="1">
    <location>
        <begin position="1"/>
        <end position="26"/>
    </location>
</feature>